<reference evidence="2" key="1">
    <citation type="journal article" date="2014" name="Science">
        <title>Ancient hybridizations among the ancestral genomes of bread wheat.</title>
        <authorList>
            <consortium name="International Wheat Genome Sequencing Consortium,"/>
            <person name="Marcussen T."/>
            <person name="Sandve S.R."/>
            <person name="Heier L."/>
            <person name="Spannagl M."/>
            <person name="Pfeifer M."/>
            <person name="Jakobsen K.S."/>
            <person name="Wulff B.B."/>
            <person name="Steuernagel B."/>
            <person name="Mayer K.F."/>
            <person name="Olsen O.A."/>
        </authorList>
    </citation>
    <scope>NUCLEOTIDE SEQUENCE [LARGE SCALE GENOMIC DNA]</scope>
    <source>
        <strain evidence="2">cv. AL8/78</strain>
    </source>
</reference>
<name>A0A453CL97_AEGTS</name>
<dbReference type="AlphaFoldDB" id="A0A453CL97"/>
<evidence type="ECO:0000313" key="2">
    <source>
        <dbReference type="Proteomes" id="UP000015105"/>
    </source>
</evidence>
<reference evidence="1" key="5">
    <citation type="journal article" date="2021" name="G3 (Bethesda)">
        <title>Aegilops tauschii genome assembly Aet v5.0 features greater sequence contiguity and improved annotation.</title>
        <authorList>
            <person name="Wang L."/>
            <person name="Zhu T."/>
            <person name="Rodriguez J.C."/>
            <person name="Deal K.R."/>
            <person name="Dubcovsky J."/>
            <person name="McGuire P.E."/>
            <person name="Lux T."/>
            <person name="Spannagl M."/>
            <person name="Mayer K.F.X."/>
            <person name="Baldrich P."/>
            <person name="Meyers B.C."/>
            <person name="Huo N."/>
            <person name="Gu Y.Q."/>
            <person name="Zhou H."/>
            <person name="Devos K.M."/>
            <person name="Bennetzen J.L."/>
            <person name="Unver T."/>
            <person name="Budak H."/>
            <person name="Gulick P.J."/>
            <person name="Galiba G."/>
            <person name="Kalapos B."/>
            <person name="Nelson D.R."/>
            <person name="Li P."/>
            <person name="You F.M."/>
            <person name="Luo M.C."/>
            <person name="Dvorak J."/>
        </authorList>
    </citation>
    <scope>NUCLEOTIDE SEQUENCE [LARGE SCALE GENOMIC DNA]</scope>
    <source>
        <strain evidence="1">cv. AL8/78</strain>
    </source>
</reference>
<sequence>MLEQLGQWTWLEKLWFYGLSRAPPVNLHIEEVMVCLMSLSPTTSYWFLPQLIHLLIYTSQSNKILGPL</sequence>
<dbReference type="Gramene" id="AET2Gv20887300.1">
    <property type="protein sequence ID" value="AET2Gv20887300.1"/>
    <property type="gene ID" value="AET2Gv20887300"/>
</dbReference>
<reference evidence="1" key="3">
    <citation type="journal article" date="2017" name="Nature">
        <title>Genome sequence of the progenitor of the wheat D genome Aegilops tauschii.</title>
        <authorList>
            <person name="Luo M.C."/>
            <person name="Gu Y.Q."/>
            <person name="Puiu D."/>
            <person name="Wang H."/>
            <person name="Twardziok S.O."/>
            <person name="Deal K.R."/>
            <person name="Huo N."/>
            <person name="Zhu T."/>
            <person name="Wang L."/>
            <person name="Wang Y."/>
            <person name="McGuire P.E."/>
            <person name="Liu S."/>
            <person name="Long H."/>
            <person name="Ramasamy R.K."/>
            <person name="Rodriguez J.C."/>
            <person name="Van S.L."/>
            <person name="Yuan L."/>
            <person name="Wang Z."/>
            <person name="Xia Z."/>
            <person name="Xiao L."/>
            <person name="Anderson O.D."/>
            <person name="Ouyang S."/>
            <person name="Liang Y."/>
            <person name="Zimin A.V."/>
            <person name="Pertea G."/>
            <person name="Qi P."/>
            <person name="Bennetzen J.L."/>
            <person name="Dai X."/>
            <person name="Dawson M.W."/>
            <person name="Muller H.G."/>
            <person name="Kugler K."/>
            <person name="Rivarola-Duarte L."/>
            <person name="Spannagl M."/>
            <person name="Mayer K.F.X."/>
            <person name="Lu F.H."/>
            <person name="Bevan M.W."/>
            <person name="Leroy P."/>
            <person name="Li P."/>
            <person name="You F.M."/>
            <person name="Sun Q."/>
            <person name="Liu Z."/>
            <person name="Lyons E."/>
            <person name="Wicker T."/>
            <person name="Salzberg S.L."/>
            <person name="Devos K.M."/>
            <person name="Dvorak J."/>
        </authorList>
    </citation>
    <scope>NUCLEOTIDE SEQUENCE [LARGE SCALE GENOMIC DNA]</scope>
    <source>
        <strain evidence="1">cv. AL8/78</strain>
    </source>
</reference>
<dbReference type="Proteomes" id="UP000015105">
    <property type="component" value="Chromosome 2D"/>
</dbReference>
<keyword evidence="2" id="KW-1185">Reference proteome</keyword>
<accession>A0A453CL97</accession>
<organism evidence="1 2">
    <name type="scientific">Aegilops tauschii subsp. strangulata</name>
    <name type="common">Goatgrass</name>
    <dbReference type="NCBI Taxonomy" id="200361"/>
    <lineage>
        <taxon>Eukaryota</taxon>
        <taxon>Viridiplantae</taxon>
        <taxon>Streptophyta</taxon>
        <taxon>Embryophyta</taxon>
        <taxon>Tracheophyta</taxon>
        <taxon>Spermatophyta</taxon>
        <taxon>Magnoliopsida</taxon>
        <taxon>Liliopsida</taxon>
        <taxon>Poales</taxon>
        <taxon>Poaceae</taxon>
        <taxon>BOP clade</taxon>
        <taxon>Pooideae</taxon>
        <taxon>Triticodae</taxon>
        <taxon>Triticeae</taxon>
        <taxon>Triticinae</taxon>
        <taxon>Aegilops</taxon>
    </lineage>
</organism>
<reference evidence="1" key="4">
    <citation type="submission" date="2019-03" db="UniProtKB">
        <authorList>
            <consortium name="EnsemblPlants"/>
        </authorList>
    </citation>
    <scope>IDENTIFICATION</scope>
</reference>
<protein>
    <submittedName>
        <fullName evidence="1">Uncharacterized protein</fullName>
    </submittedName>
</protein>
<reference evidence="2" key="2">
    <citation type="journal article" date="2017" name="Nat. Plants">
        <title>The Aegilops tauschii genome reveals multiple impacts of transposons.</title>
        <authorList>
            <person name="Zhao G."/>
            <person name="Zou C."/>
            <person name="Li K."/>
            <person name="Wang K."/>
            <person name="Li T."/>
            <person name="Gao L."/>
            <person name="Zhang X."/>
            <person name="Wang H."/>
            <person name="Yang Z."/>
            <person name="Liu X."/>
            <person name="Jiang W."/>
            <person name="Mao L."/>
            <person name="Kong X."/>
            <person name="Jiao Y."/>
            <person name="Jia J."/>
        </authorList>
    </citation>
    <scope>NUCLEOTIDE SEQUENCE [LARGE SCALE GENOMIC DNA]</scope>
    <source>
        <strain evidence="2">cv. AL8/78</strain>
    </source>
</reference>
<dbReference type="EnsemblPlants" id="AET2Gv20887300.1">
    <property type="protein sequence ID" value="AET2Gv20887300.1"/>
    <property type="gene ID" value="AET2Gv20887300"/>
</dbReference>
<proteinExistence type="predicted"/>
<evidence type="ECO:0000313" key="1">
    <source>
        <dbReference type="EnsemblPlants" id="AET2Gv20887300.1"/>
    </source>
</evidence>